<feature type="transmembrane region" description="Helical" evidence="11">
    <location>
        <begin position="185"/>
        <end position="205"/>
    </location>
</feature>
<gene>
    <name evidence="13" type="ORF">EYW47_34485</name>
</gene>
<evidence type="ECO:0000256" key="5">
    <source>
        <dbReference type="ARBA" id="ARBA00022679"/>
    </source>
</evidence>
<comment type="catalytic activity">
    <reaction evidence="1">
        <text>ATP + protein L-histidine = ADP + protein N-phospho-L-histidine.</text>
        <dbReference type="EC" id="2.7.13.3"/>
    </reaction>
</comment>
<dbReference type="EMBL" id="SMRP01000031">
    <property type="protein sequence ID" value="TDG18392.1"/>
    <property type="molecule type" value="Genomic_DNA"/>
</dbReference>
<organism evidence="13 14">
    <name type="scientific">Paraburkholderia silviterrae</name>
    <dbReference type="NCBI Taxonomy" id="2528715"/>
    <lineage>
        <taxon>Bacteria</taxon>
        <taxon>Pseudomonadati</taxon>
        <taxon>Pseudomonadota</taxon>
        <taxon>Betaproteobacteria</taxon>
        <taxon>Burkholderiales</taxon>
        <taxon>Burkholderiaceae</taxon>
        <taxon>Paraburkholderia</taxon>
    </lineage>
</organism>
<accession>A0A4R5M087</accession>
<dbReference type="PANTHER" id="PTHR45436">
    <property type="entry name" value="SENSOR HISTIDINE KINASE YKOH"/>
    <property type="match status" value="1"/>
</dbReference>
<dbReference type="OrthoDB" id="8554694at2"/>
<dbReference type="AlphaFoldDB" id="A0A4R5M087"/>
<evidence type="ECO:0000259" key="12">
    <source>
        <dbReference type="PROSITE" id="PS50109"/>
    </source>
</evidence>
<dbReference type="Pfam" id="PF02518">
    <property type="entry name" value="HATPase_c"/>
    <property type="match status" value="1"/>
</dbReference>
<dbReference type="Proteomes" id="UP000295722">
    <property type="component" value="Unassembled WGS sequence"/>
</dbReference>
<evidence type="ECO:0000256" key="1">
    <source>
        <dbReference type="ARBA" id="ARBA00000085"/>
    </source>
</evidence>
<keyword evidence="9 11" id="KW-0472">Membrane</keyword>
<sequence length="475" mass="51916">MPKPKNRPASGPTTTPVSRPKNWPTNSLRVRLLLWLVLPMTVFIAAAGLITRGNAWRTANLLQDDALLSAARVMAGDIGWEGNDLSASVSPSAIEILRTPHRDQVFFRVQEIGGPIIAGTSDFPQHIPETSPQWYDAQVGGTPIRAVSLIREMYDAGATRRVIVSVGRTLHERDAMVAALWRPQMFYFAAIVTVAVVLVCVALTLELRPLTRLARGLPQRVRTSSVRIDVEPLRSELRPIVSAFNECLDIIERQTAMQRRFVADAAHQLRTPLTLLGTQLQYARRQQDPALLHETLKAMHQSNRSLVGLTNQLLTLAQAEAADYTQFEGVSVDMRAVATGVIEQLALLAQRRRVEIVATLAEYAEVMGNEQLLSVLVFNLVDNAIRYSPEGGAVMVTLAVTAGLVTLSVADEGAGIAHELRDKVFEPFFRASTQPGSGLGLAIVREIARAHRAEVKLENGAQGRGTMAVVQFAPA</sequence>
<dbReference type="EC" id="2.7.13.3" evidence="3"/>
<feature type="compositionally biased region" description="Polar residues" evidence="10">
    <location>
        <begin position="11"/>
        <end position="22"/>
    </location>
</feature>
<dbReference type="SMART" id="SM00387">
    <property type="entry name" value="HATPase_c"/>
    <property type="match status" value="1"/>
</dbReference>
<evidence type="ECO:0000256" key="2">
    <source>
        <dbReference type="ARBA" id="ARBA00004370"/>
    </source>
</evidence>
<feature type="transmembrane region" description="Helical" evidence="11">
    <location>
        <begin position="32"/>
        <end position="51"/>
    </location>
</feature>
<dbReference type="GO" id="GO:0000155">
    <property type="term" value="F:phosphorelay sensor kinase activity"/>
    <property type="evidence" value="ECO:0007669"/>
    <property type="project" value="InterPro"/>
</dbReference>
<dbReference type="SUPFAM" id="SSF55874">
    <property type="entry name" value="ATPase domain of HSP90 chaperone/DNA topoisomerase II/histidine kinase"/>
    <property type="match status" value="1"/>
</dbReference>
<evidence type="ECO:0000256" key="7">
    <source>
        <dbReference type="ARBA" id="ARBA00022777"/>
    </source>
</evidence>
<dbReference type="InterPro" id="IPR036097">
    <property type="entry name" value="HisK_dim/P_sf"/>
</dbReference>
<evidence type="ECO:0000256" key="4">
    <source>
        <dbReference type="ARBA" id="ARBA00022553"/>
    </source>
</evidence>
<comment type="subcellular location">
    <subcellularLocation>
        <location evidence="2">Membrane</location>
    </subcellularLocation>
</comment>
<keyword evidence="5" id="KW-0808">Transferase</keyword>
<evidence type="ECO:0000256" key="9">
    <source>
        <dbReference type="ARBA" id="ARBA00023136"/>
    </source>
</evidence>
<evidence type="ECO:0000256" key="6">
    <source>
        <dbReference type="ARBA" id="ARBA00022692"/>
    </source>
</evidence>
<evidence type="ECO:0000256" key="10">
    <source>
        <dbReference type="SAM" id="MobiDB-lite"/>
    </source>
</evidence>
<dbReference type="InterPro" id="IPR036890">
    <property type="entry name" value="HATPase_C_sf"/>
</dbReference>
<keyword evidence="4" id="KW-0597">Phosphoprotein</keyword>
<dbReference type="InterPro" id="IPR050428">
    <property type="entry name" value="TCS_sensor_his_kinase"/>
</dbReference>
<dbReference type="PRINTS" id="PR00344">
    <property type="entry name" value="BCTRLSENSOR"/>
</dbReference>
<keyword evidence="8 11" id="KW-1133">Transmembrane helix</keyword>
<proteinExistence type="predicted"/>
<keyword evidence="7 13" id="KW-0418">Kinase</keyword>
<keyword evidence="6 11" id="KW-0812">Transmembrane</keyword>
<dbReference type="CDD" id="cd00082">
    <property type="entry name" value="HisKA"/>
    <property type="match status" value="1"/>
</dbReference>
<dbReference type="InterPro" id="IPR013727">
    <property type="entry name" value="2CSK_N"/>
</dbReference>
<protein>
    <recommendedName>
        <fullName evidence="3">histidine kinase</fullName>
        <ecNumber evidence="3">2.7.13.3</ecNumber>
    </recommendedName>
</protein>
<dbReference type="SMART" id="SM00388">
    <property type="entry name" value="HisKA"/>
    <property type="match status" value="1"/>
</dbReference>
<dbReference type="PROSITE" id="PS50109">
    <property type="entry name" value="HIS_KIN"/>
    <property type="match status" value="1"/>
</dbReference>
<evidence type="ECO:0000256" key="3">
    <source>
        <dbReference type="ARBA" id="ARBA00012438"/>
    </source>
</evidence>
<evidence type="ECO:0000256" key="8">
    <source>
        <dbReference type="ARBA" id="ARBA00022989"/>
    </source>
</evidence>
<dbReference type="InterPro" id="IPR003594">
    <property type="entry name" value="HATPase_dom"/>
</dbReference>
<dbReference type="InterPro" id="IPR005467">
    <property type="entry name" value="His_kinase_dom"/>
</dbReference>
<dbReference type="Gene3D" id="1.10.287.130">
    <property type="match status" value="1"/>
</dbReference>
<feature type="region of interest" description="Disordered" evidence="10">
    <location>
        <begin position="1"/>
        <end position="22"/>
    </location>
</feature>
<keyword evidence="14" id="KW-1185">Reference proteome</keyword>
<evidence type="ECO:0000256" key="11">
    <source>
        <dbReference type="SAM" id="Phobius"/>
    </source>
</evidence>
<name>A0A4R5M087_9BURK</name>
<dbReference type="Gene3D" id="3.30.565.10">
    <property type="entry name" value="Histidine kinase-like ATPase, C-terminal domain"/>
    <property type="match status" value="1"/>
</dbReference>
<dbReference type="GO" id="GO:0005886">
    <property type="term" value="C:plasma membrane"/>
    <property type="evidence" value="ECO:0007669"/>
    <property type="project" value="TreeGrafter"/>
</dbReference>
<reference evidence="13 14" key="1">
    <citation type="submission" date="2019-03" db="EMBL/GenBank/DDBJ databases">
        <title>Paraburkholderia sp. 4M-K11, isolated from subtropical forest soil.</title>
        <authorList>
            <person name="Gao Z.-H."/>
            <person name="Qiu L.-H."/>
        </authorList>
    </citation>
    <scope>NUCLEOTIDE SEQUENCE [LARGE SCALE GENOMIC DNA]</scope>
    <source>
        <strain evidence="13 14">4M-K11</strain>
    </source>
</reference>
<dbReference type="Pfam" id="PF00512">
    <property type="entry name" value="HisKA"/>
    <property type="match status" value="1"/>
</dbReference>
<dbReference type="InterPro" id="IPR004358">
    <property type="entry name" value="Sig_transdc_His_kin-like_C"/>
</dbReference>
<dbReference type="InterPro" id="IPR003661">
    <property type="entry name" value="HisK_dim/P_dom"/>
</dbReference>
<evidence type="ECO:0000313" key="13">
    <source>
        <dbReference type="EMBL" id="TDG18392.1"/>
    </source>
</evidence>
<dbReference type="Pfam" id="PF08521">
    <property type="entry name" value="2CSK_N"/>
    <property type="match status" value="1"/>
</dbReference>
<evidence type="ECO:0000313" key="14">
    <source>
        <dbReference type="Proteomes" id="UP000295722"/>
    </source>
</evidence>
<dbReference type="SUPFAM" id="SSF47384">
    <property type="entry name" value="Homodimeric domain of signal transducing histidine kinase"/>
    <property type="match status" value="1"/>
</dbReference>
<feature type="domain" description="Histidine kinase" evidence="12">
    <location>
        <begin position="264"/>
        <end position="475"/>
    </location>
</feature>
<dbReference type="PANTHER" id="PTHR45436:SF1">
    <property type="entry name" value="SENSOR PROTEIN QSEC"/>
    <property type="match status" value="1"/>
</dbReference>
<comment type="caution">
    <text evidence="13">The sequence shown here is derived from an EMBL/GenBank/DDBJ whole genome shotgun (WGS) entry which is preliminary data.</text>
</comment>